<evidence type="ECO:0000313" key="2">
    <source>
        <dbReference type="EMBL" id="AEA38955.1"/>
    </source>
</evidence>
<reference evidence="2 3" key="1">
    <citation type="journal article" date="2011" name="Genome Biol. Evol.">
        <title>Complete nucleomorph genome sequence of the nonphotosynthetic alga Cryptomonas paramecium reveals a core nucleomorph gene set.</title>
        <authorList>
            <person name="Tanifuji G."/>
            <person name="Onodera N.T."/>
            <person name="Wheeler T.J."/>
            <person name="Dlutek M."/>
            <person name="Donaher N."/>
            <person name="Archibald J.M."/>
        </authorList>
    </citation>
    <scope>NUCLEOTIDE SEQUENCE [LARGE SCALE GENOMIC DNA]</scope>
    <source>
        <strain evidence="2 3">CCAP977/2A</strain>
    </source>
</reference>
<dbReference type="GeneID" id="10447198"/>
<evidence type="ECO:0000256" key="1">
    <source>
        <dbReference type="SAM" id="Phobius"/>
    </source>
</evidence>
<geneLocation type="nucleomorph" evidence="2"/>
<keyword evidence="2" id="KW-0542">Nucleomorph</keyword>
<gene>
    <name evidence="2" type="ORF">CPARA_2gp297</name>
</gene>
<feature type="transmembrane region" description="Helical" evidence="1">
    <location>
        <begin position="7"/>
        <end position="24"/>
    </location>
</feature>
<keyword evidence="1" id="KW-0812">Transmembrane</keyword>
<protein>
    <submittedName>
        <fullName evidence="2">Uncharacterized protein</fullName>
    </submittedName>
</protein>
<proteinExistence type="predicted"/>
<keyword evidence="1" id="KW-1133">Transmembrane helix</keyword>
<evidence type="ECO:0000313" key="3">
    <source>
        <dbReference type="Proteomes" id="UP000243423"/>
    </source>
</evidence>
<dbReference type="RefSeq" id="XP_003239853.1">
    <property type="nucleotide sequence ID" value="XM_003239805.1"/>
</dbReference>
<sequence>MKVNSKIIFNAYLFFQVFLISQMQGIDQEYISVLLNKNKIFSFFSLIFFRT</sequence>
<keyword evidence="1" id="KW-0472">Membrane</keyword>
<name>F2HI09_9CRYP</name>
<dbReference type="AlphaFoldDB" id="F2HI09"/>
<organism evidence="2 3">
    <name type="scientific">Cryptomonas paramaecium</name>
    <dbReference type="NCBI Taxonomy" id="2898"/>
    <lineage>
        <taxon>Eukaryota</taxon>
        <taxon>Cryptophyceae</taxon>
        <taxon>Cryptomonadales</taxon>
        <taxon>Cryptomonadaceae</taxon>
        <taxon>Cryptomonas</taxon>
    </lineage>
</organism>
<accession>F2HI09</accession>
<dbReference type="EMBL" id="CP002173">
    <property type="protein sequence ID" value="AEA38955.1"/>
    <property type="molecule type" value="Genomic_DNA"/>
</dbReference>
<dbReference type="Proteomes" id="UP000243423">
    <property type="component" value="Nucleomorph 2"/>
</dbReference>